<dbReference type="EMBL" id="CAJPIZ010018174">
    <property type="protein sequence ID" value="CAG2116428.1"/>
    <property type="molecule type" value="Genomic_DNA"/>
</dbReference>
<dbReference type="GO" id="GO:0003985">
    <property type="term" value="F:acetyl-CoA C-acetyltransferase activity"/>
    <property type="evidence" value="ECO:0007669"/>
    <property type="project" value="UniProtKB-EC"/>
</dbReference>
<dbReference type="PANTHER" id="PTHR18919:SF156">
    <property type="entry name" value="ACETYL-COA ACETYLTRANSFERASE, MITOCHONDRIAL"/>
    <property type="match status" value="1"/>
</dbReference>
<dbReference type="SUPFAM" id="SSF53901">
    <property type="entry name" value="Thiolase-like"/>
    <property type="match status" value="2"/>
</dbReference>
<dbReference type="PROSITE" id="PS00737">
    <property type="entry name" value="THIOLASE_2"/>
    <property type="match status" value="1"/>
</dbReference>
<dbReference type="AlphaFoldDB" id="A0A7R9L8Z9"/>
<dbReference type="EC" id="2.3.1.9" evidence="5"/>
<evidence type="ECO:0000256" key="2">
    <source>
        <dbReference type="ARBA" id="ARBA00005189"/>
    </source>
</evidence>
<evidence type="ECO:0000256" key="10">
    <source>
        <dbReference type="ARBA" id="ARBA00023128"/>
    </source>
</evidence>
<evidence type="ECO:0000256" key="5">
    <source>
        <dbReference type="ARBA" id="ARBA00012705"/>
    </source>
</evidence>
<evidence type="ECO:0000259" key="15">
    <source>
        <dbReference type="Pfam" id="PF02803"/>
    </source>
</evidence>
<comment type="subcellular location">
    <subcellularLocation>
        <location evidence="1">Mitochondrion</location>
    </subcellularLocation>
</comment>
<reference evidence="16" key="1">
    <citation type="submission" date="2020-11" db="EMBL/GenBank/DDBJ databases">
        <authorList>
            <person name="Tran Van P."/>
        </authorList>
    </citation>
    <scope>NUCLEOTIDE SEQUENCE</scope>
</reference>
<comment type="similarity">
    <text evidence="3 13">Belongs to the thiolase-like superfamily. Thiolase family.</text>
</comment>
<evidence type="ECO:0000256" key="1">
    <source>
        <dbReference type="ARBA" id="ARBA00004173"/>
    </source>
</evidence>
<dbReference type="PIRSF" id="PIRSF000429">
    <property type="entry name" value="Ac-CoA_Ac_transf"/>
    <property type="match status" value="1"/>
</dbReference>
<dbReference type="CDD" id="cd00751">
    <property type="entry name" value="thiolase"/>
    <property type="match status" value="1"/>
</dbReference>
<gene>
    <name evidence="16" type="ORF">OSB1V03_LOCUS16387</name>
</gene>
<dbReference type="Proteomes" id="UP000759131">
    <property type="component" value="Unassembled WGS sequence"/>
</dbReference>
<dbReference type="EMBL" id="OC872749">
    <property type="protein sequence ID" value="CAD7635998.1"/>
    <property type="molecule type" value="Genomic_DNA"/>
</dbReference>
<keyword evidence="11 13" id="KW-0012">Acyltransferase</keyword>
<keyword evidence="10" id="KW-0496">Mitochondrion</keyword>
<dbReference type="PANTHER" id="PTHR18919">
    <property type="entry name" value="ACETYL-COA C-ACYLTRANSFERASE"/>
    <property type="match status" value="1"/>
</dbReference>
<sequence>SVARTPIGSFRSSLSALTAPQLGSVAIRGAIERAGIAPDSVEEVIVGHALTAGVGHMTAAQAAKGAGLPVEVVCSTVNKACASGMKAIMSAAQSIRLGDRNVVVAGGMESMSNTPYLLPRGELPYGSATLKDGVLDDTLTDAFSGKHMGYLADKEAVKNDITRAAQDEYAANSYQRSARAAADGLLAKEIVPVTVAGKRGKPGVTVTDDEEYKKINVDRMPSLAPVFVRDGTGTVTAANASGINDGAAAAVLMSGAAVRKFGVRPLAKVIAYADAAVEPDGFTRAPAYAISEVLAKAGLDKSEIAHWEINEAFSNVPLISIKILGLDPERVNPNGGAVSLGHPVGCSGARIVNHLALHLKSDEYGLAAICNAGGGASAVLIQKL</sequence>
<evidence type="ECO:0000313" key="16">
    <source>
        <dbReference type="EMBL" id="CAD7635998.1"/>
    </source>
</evidence>
<evidence type="ECO:0000256" key="3">
    <source>
        <dbReference type="ARBA" id="ARBA00010982"/>
    </source>
</evidence>
<dbReference type="InterPro" id="IPR020617">
    <property type="entry name" value="Thiolase_C"/>
</dbReference>
<keyword evidence="9" id="KW-0630">Potassium</keyword>
<feature type="active site" description="Proton acceptor" evidence="12">
    <location>
        <position position="370"/>
    </location>
</feature>
<dbReference type="InterPro" id="IPR002155">
    <property type="entry name" value="Thiolase"/>
</dbReference>
<evidence type="ECO:0000256" key="9">
    <source>
        <dbReference type="ARBA" id="ARBA00022958"/>
    </source>
</evidence>
<dbReference type="NCBIfam" id="TIGR01930">
    <property type="entry name" value="AcCoA-C-Actrans"/>
    <property type="match status" value="1"/>
</dbReference>
<dbReference type="Gene3D" id="3.40.47.10">
    <property type="match status" value="1"/>
</dbReference>
<keyword evidence="8" id="KW-0809">Transit peptide</keyword>
<feature type="active site" description="Acyl-thioester intermediate" evidence="12">
    <location>
        <position position="81"/>
    </location>
</feature>
<comment type="subunit">
    <text evidence="4">Homotetramer.</text>
</comment>
<evidence type="ECO:0000256" key="6">
    <source>
        <dbReference type="ARBA" id="ARBA00022679"/>
    </source>
</evidence>
<dbReference type="Pfam" id="PF00108">
    <property type="entry name" value="Thiolase_N"/>
    <property type="match status" value="1"/>
</dbReference>
<keyword evidence="6 13" id="KW-0808">Transferase</keyword>
<accession>A0A7R9L8Z9</accession>
<proteinExistence type="inferred from homology"/>
<evidence type="ECO:0000256" key="7">
    <source>
        <dbReference type="ARBA" id="ARBA00022723"/>
    </source>
</evidence>
<organism evidence="16">
    <name type="scientific">Medioppia subpectinata</name>
    <dbReference type="NCBI Taxonomy" id="1979941"/>
    <lineage>
        <taxon>Eukaryota</taxon>
        <taxon>Metazoa</taxon>
        <taxon>Ecdysozoa</taxon>
        <taxon>Arthropoda</taxon>
        <taxon>Chelicerata</taxon>
        <taxon>Arachnida</taxon>
        <taxon>Acari</taxon>
        <taxon>Acariformes</taxon>
        <taxon>Sarcoptiformes</taxon>
        <taxon>Oribatida</taxon>
        <taxon>Brachypylina</taxon>
        <taxon>Oppioidea</taxon>
        <taxon>Oppiidae</taxon>
        <taxon>Medioppia</taxon>
    </lineage>
</organism>
<dbReference type="GO" id="GO:0046872">
    <property type="term" value="F:metal ion binding"/>
    <property type="evidence" value="ECO:0007669"/>
    <property type="project" value="UniProtKB-KW"/>
</dbReference>
<feature type="non-terminal residue" evidence="16">
    <location>
        <position position="1"/>
    </location>
</feature>
<dbReference type="GO" id="GO:0006635">
    <property type="term" value="P:fatty acid beta-oxidation"/>
    <property type="evidence" value="ECO:0007669"/>
    <property type="project" value="TreeGrafter"/>
</dbReference>
<keyword evidence="17" id="KW-1185">Reference proteome</keyword>
<evidence type="ECO:0000313" key="17">
    <source>
        <dbReference type="Proteomes" id="UP000759131"/>
    </source>
</evidence>
<evidence type="ECO:0000256" key="8">
    <source>
        <dbReference type="ARBA" id="ARBA00022946"/>
    </source>
</evidence>
<evidence type="ECO:0000256" key="4">
    <source>
        <dbReference type="ARBA" id="ARBA00011881"/>
    </source>
</evidence>
<dbReference type="OrthoDB" id="5404651at2759"/>
<dbReference type="GO" id="GO:0005739">
    <property type="term" value="C:mitochondrion"/>
    <property type="evidence" value="ECO:0007669"/>
    <property type="project" value="UniProtKB-SubCell"/>
</dbReference>
<dbReference type="InterPro" id="IPR020615">
    <property type="entry name" value="Thiolase_acyl_enz_int_AS"/>
</dbReference>
<dbReference type="PROSITE" id="PS00099">
    <property type="entry name" value="THIOLASE_3"/>
    <property type="match status" value="1"/>
</dbReference>
<name>A0A7R9L8Z9_9ACAR</name>
<dbReference type="InterPro" id="IPR016039">
    <property type="entry name" value="Thiolase-like"/>
</dbReference>
<feature type="domain" description="Thiolase N-terminal" evidence="14">
    <location>
        <begin position="2"/>
        <end position="254"/>
    </location>
</feature>
<evidence type="ECO:0000259" key="14">
    <source>
        <dbReference type="Pfam" id="PF00108"/>
    </source>
</evidence>
<dbReference type="InterPro" id="IPR020616">
    <property type="entry name" value="Thiolase_N"/>
</dbReference>
<dbReference type="InterPro" id="IPR020610">
    <property type="entry name" value="Thiolase_AS"/>
</dbReference>
<feature type="domain" description="Thiolase C-terminal" evidence="15">
    <location>
        <begin position="264"/>
        <end position="383"/>
    </location>
</feature>
<feature type="active site" description="Proton acceptor" evidence="12">
    <location>
        <position position="342"/>
    </location>
</feature>
<evidence type="ECO:0000256" key="13">
    <source>
        <dbReference type="RuleBase" id="RU003557"/>
    </source>
</evidence>
<dbReference type="PROSITE" id="PS00098">
    <property type="entry name" value="THIOLASE_1"/>
    <property type="match status" value="1"/>
</dbReference>
<protein>
    <recommendedName>
        <fullName evidence="5">acetyl-CoA C-acetyltransferase</fullName>
        <ecNumber evidence="5">2.3.1.9</ecNumber>
    </recommendedName>
</protein>
<comment type="pathway">
    <text evidence="2">Lipid metabolism.</text>
</comment>
<keyword evidence="7" id="KW-0479">Metal-binding</keyword>
<dbReference type="Pfam" id="PF02803">
    <property type="entry name" value="Thiolase_C"/>
    <property type="match status" value="1"/>
</dbReference>
<evidence type="ECO:0000256" key="12">
    <source>
        <dbReference type="PIRSR" id="PIRSR000429-1"/>
    </source>
</evidence>
<dbReference type="InterPro" id="IPR020613">
    <property type="entry name" value="Thiolase_CS"/>
</dbReference>
<evidence type="ECO:0000256" key="11">
    <source>
        <dbReference type="ARBA" id="ARBA00023315"/>
    </source>
</evidence>